<feature type="compositionally biased region" description="Low complexity" evidence="3">
    <location>
        <begin position="838"/>
        <end position="862"/>
    </location>
</feature>
<feature type="compositionally biased region" description="Low complexity" evidence="3">
    <location>
        <begin position="56"/>
        <end position="71"/>
    </location>
</feature>
<evidence type="ECO:0000256" key="3">
    <source>
        <dbReference type="SAM" id="MobiDB-lite"/>
    </source>
</evidence>
<keyword evidence="1" id="KW-0677">Repeat</keyword>
<evidence type="ECO:0000256" key="1">
    <source>
        <dbReference type="ARBA" id="ARBA00022737"/>
    </source>
</evidence>
<dbReference type="Gene3D" id="1.25.10.10">
    <property type="entry name" value="Leucine-rich Repeat Variant"/>
    <property type="match status" value="1"/>
</dbReference>
<dbReference type="EMBL" id="CCKQ01016419">
    <property type="protein sequence ID" value="CDW88291.1"/>
    <property type="molecule type" value="Genomic_DNA"/>
</dbReference>
<dbReference type="Proteomes" id="UP000039865">
    <property type="component" value="Unassembled WGS sequence"/>
</dbReference>
<feature type="compositionally biased region" description="Basic and acidic residues" evidence="3">
    <location>
        <begin position="22"/>
        <end position="51"/>
    </location>
</feature>
<dbReference type="InParanoid" id="A0A078B1Y1"/>
<evidence type="ECO:0000256" key="2">
    <source>
        <dbReference type="PROSITE-ProRule" id="PRU00103"/>
    </source>
</evidence>
<feature type="region of interest" description="Disordered" evidence="3">
    <location>
        <begin position="1"/>
        <end position="84"/>
    </location>
</feature>
<feature type="region of interest" description="Disordered" evidence="3">
    <location>
        <begin position="821"/>
        <end position="870"/>
    </location>
</feature>
<feature type="compositionally biased region" description="Polar residues" evidence="3">
    <location>
        <begin position="821"/>
        <end position="837"/>
    </location>
</feature>
<evidence type="ECO:0000313" key="4">
    <source>
        <dbReference type="EMBL" id="CDW88291.1"/>
    </source>
</evidence>
<dbReference type="PANTHER" id="PTHR10648">
    <property type="entry name" value="SERINE/THREONINE-PROTEIN PHOSPHATASE PP2A 65 KDA REGULATORY SUBUNIT"/>
    <property type="match status" value="1"/>
</dbReference>
<dbReference type="InterPro" id="IPR051023">
    <property type="entry name" value="PP2A_Regulatory_Subunit_A"/>
</dbReference>
<gene>
    <name evidence="4" type="primary">Contig19727.g20924</name>
    <name evidence="4" type="ORF">STYLEM_17410</name>
</gene>
<dbReference type="AlphaFoldDB" id="A0A078B1Y1"/>
<protein>
    <submittedName>
        <fullName evidence="4">Protein phosphatase 4 regulatory subunit</fullName>
    </submittedName>
</protein>
<organism evidence="4 5">
    <name type="scientific">Stylonychia lemnae</name>
    <name type="common">Ciliate</name>
    <dbReference type="NCBI Taxonomy" id="5949"/>
    <lineage>
        <taxon>Eukaryota</taxon>
        <taxon>Sar</taxon>
        <taxon>Alveolata</taxon>
        <taxon>Ciliophora</taxon>
        <taxon>Intramacronucleata</taxon>
        <taxon>Spirotrichea</taxon>
        <taxon>Stichotrichia</taxon>
        <taxon>Sporadotrichida</taxon>
        <taxon>Oxytrichidae</taxon>
        <taxon>Stylonychinae</taxon>
        <taxon>Stylonychia</taxon>
    </lineage>
</organism>
<dbReference type="GO" id="GO:0005737">
    <property type="term" value="C:cytoplasm"/>
    <property type="evidence" value="ECO:0007669"/>
    <property type="project" value="TreeGrafter"/>
</dbReference>
<dbReference type="SUPFAM" id="SSF48371">
    <property type="entry name" value="ARM repeat"/>
    <property type="match status" value="1"/>
</dbReference>
<feature type="region of interest" description="Disordered" evidence="3">
    <location>
        <begin position="160"/>
        <end position="188"/>
    </location>
</feature>
<accession>A0A078B1Y1</accession>
<keyword evidence="5" id="KW-1185">Reference proteome</keyword>
<dbReference type="PANTHER" id="PTHR10648:SF1">
    <property type="entry name" value="SERINE_THREONINE-PROTEIN PHOSPHATASE 4 REGULATORY SUBUNIT 1"/>
    <property type="match status" value="1"/>
</dbReference>
<dbReference type="OrthoDB" id="340346at2759"/>
<dbReference type="PROSITE" id="PS50077">
    <property type="entry name" value="HEAT_REPEAT"/>
    <property type="match status" value="1"/>
</dbReference>
<dbReference type="InterPro" id="IPR021133">
    <property type="entry name" value="HEAT_type_2"/>
</dbReference>
<dbReference type="GO" id="GO:0019888">
    <property type="term" value="F:protein phosphatase regulator activity"/>
    <property type="evidence" value="ECO:0007669"/>
    <property type="project" value="TreeGrafter"/>
</dbReference>
<dbReference type="OMA" id="CEKLMKF"/>
<dbReference type="InterPro" id="IPR016024">
    <property type="entry name" value="ARM-type_fold"/>
</dbReference>
<proteinExistence type="predicted"/>
<evidence type="ECO:0000313" key="5">
    <source>
        <dbReference type="Proteomes" id="UP000039865"/>
    </source>
</evidence>
<feature type="repeat" description="HEAT" evidence="2">
    <location>
        <begin position="353"/>
        <end position="391"/>
    </location>
</feature>
<reference evidence="4 5" key="1">
    <citation type="submission" date="2014-06" db="EMBL/GenBank/DDBJ databases">
        <authorList>
            <person name="Swart Estienne"/>
        </authorList>
    </citation>
    <scope>NUCLEOTIDE SEQUENCE [LARGE SCALE GENOMIC DNA]</scope>
    <source>
        <strain evidence="4 5">130c</strain>
    </source>
</reference>
<sequence length="870" mass="100204">MEFLLGKKFKKNKGTESSGKASTKEDEKIRKQLEKEVKKQEKINTKNKSENLKQISQVSTTSSQSNSLNTSGVETSDNIPDSEGGKYHVSEIIKVIIPQNKTYDLQIEFLDNNSKNSSSMWAIDGMLIDEELLYAEDQEADRIYQELKARSFRRRKMEESENRLSNAMMHDQEIEEEDDKPNEPKLSQSNQSFEKIKAFIKKSNQQEKLEFTQGLLNFANKIDKKFLTEGLLPNLEILAKENQDIKKALLDQFIPLISYIREQCGQDGYDKTVKTIFPLLDELLYDGKEQTRDKAIQVLLDIRNVLQQKENDYVMNLTLKLAHDDNETNRTSALKILNELAPDMGQTLCESYIVPEIKSLGIDESVVVRQTVAKNLLNTSKIISLDYFTQHIFPLYDRLAQDKDEKVRKTCAEVVADIAAVSPLDKKGEALSDLYYRFLKDPTSKIVRGTAFQNIGPFIAELKEMKTVDPRIIDFYVSTTENSSNKDVCYYSSFNFPAFIYTMGKDNWEIFRKIYIKLSKFNDGRIKKTLAHSIHELARILGPEITEEDLVPVMEKFLSYNVNEIKIGALKNLHIFLAEVNPENRGVFIKYIMQTYDDFQNDWRGKMVLAQNLGKFAQLFDQETVYNSFLQMFFKFCYDQVAKVSETASTSLVYILEKFQGDLHKQDSIVKVVKKNFLHAKTFKRRQLFVLMCGEAMSKKELFERHFKSDMLAMVNDKVSNVRMSLAKVLRHHFINQINGAFVFDIEVNDAVRILKKDKALDVRQHVSDIQTFPMNEDKELVMTEYLDRLSTLNNIMADSVSDQEEQEVEKQVHLSQIIQDSNNQAHSNDSPNRVLQTSDTSSHSSSEVSDLNLSINSSNSNEETQLKQE</sequence>
<dbReference type="InterPro" id="IPR011989">
    <property type="entry name" value="ARM-like"/>
</dbReference>
<name>A0A078B1Y1_STYLE</name>